<name>A0A1H6VDG8_9LACT</name>
<dbReference type="GO" id="GO:0004222">
    <property type="term" value="F:metalloendopeptidase activity"/>
    <property type="evidence" value="ECO:0007669"/>
    <property type="project" value="InterPro"/>
</dbReference>
<keyword evidence="9" id="KW-0963">Cytoplasm</keyword>
<keyword evidence="8 9" id="KW-0862">Zinc</keyword>
<comment type="similarity">
    <text evidence="1 9">Belongs to the endoribonuclease YbeY family.</text>
</comment>
<comment type="function">
    <text evidence="9">Single strand-specific metallo-endoribonuclease involved in late-stage 70S ribosome quality control and in maturation of the 3' terminus of the 16S rRNA.</text>
</comment>
<organism evidence="10 11">
    <name type="scientific">Alkalibacterium gilvum</name>
    <dbReference type="NCBI Taxonomy" id="1130080"/>
    <lineage>
        <taxon>Bacteria</taxon>
        <taxon>Bacillati</taxon>
        <taxon>Bacillota</taxon>
        <taxon>Bacilli</taxon>
        <taxon>Lactobacillales</taxon>
        <taxon>Carnobacteriaceae</taxon>
        <taxon>Alkalibacterium</taxon>
    </lineage>
</organism>
<keyword evidence="7 9" id="KW-0378">Hydrolase</keyword>
<dbReference type="STRING" id="1130080.SAMN04488113_14211"/>
<dbReference type="GO" id="GO:0004521">
    <property type="term" value="F:RNA endonuclease activity"/>
    <property type="evidence" value="ECO:0007669"/>
    <property type="project" value="UniProtKB-UniRule"/>
</dbReference>
<evidence type="ECO:0000256" key="9">
    <source>
        <dbReference type="HAMAP-Rule" id="MF_00009"/>
    </source>
</evidence>
<sequence>MDIAIYDETNQINEKNKTMMEAILQFSAKKLSIPENAEISISVVENDKIREINKEYRKKDAVTDVISFALEDDEDIFMTLDALDTDIPRDLGDIFLSYDKAVEQATEYGHSFDRELGFLLVHGFLHLNGYDHMTEADEKEMFALQEEILREYGLTR</sequence>
<dbReference type="HAMAP" id="MF_00009">
    <property type="entry name" value="Endoribonucl_YbeY"/>
    <property type="match status" value="1"/>
</dbReference>
<feature type="binding site" evidence="9">
    <location>
        <position position="132"/>
    </location>
    <ligand>
        <name>Zn(2+)</name>
        <dbReference type="ChEBI" id="CHEBI:29105"/>
        <note>catalytic</note>
    </ligand>
</feature>
<dbReference type="InterPro" id="IPR020549">
    <property type="entry name" value="YbeY_CS"/>
</dbReference>
<gene>
    <name evidence="9" type="primary">ybeY</name>
    <name evidence="10" type="ORF">SAMN04488113_14211</name>
</gene>
<keyword evidence="5 9" id="KW-0479">Metal-binding</keyword>
<dbReference type="PANTHER" id="PTHR46986">
    <property type="entry name" value="ENDORIBONUCLEASE YBEY, CHLOROPLASTIC"/>
    <property type="match status" value="1"/>
</dbReference>
<dbReference type="PROSITE" id="PS01306">
    <property type="entry name" value="UPF0054"/>
    <property type="match status" value="1"/>
</dbReference>
<feature type="binding site" evidence="9">
    <location>
        <position position="122"/>
    </location>
    <ligand>
        <name>Zn(2+)</name>
        <dbReference type="ChEBI" id="CHEBI:29105"/>
        <note>catalytic</note>
    </ligand>
</feature>
<protein>
    <recommendedName>
        <fullName evidence="9">Endoribonuclease YbeY</fullName>
        <ecNumber evidence="9">3.1.-.-</ecNumber>
    </recommendedName>
</protein>
<keyword evidence="3 9" id="KW-0698">rRNA processing</keyword>
<evidence type="ECO:0000256" key="2">
    <source>
        <dbReference type="ARBA" id="ARBA00022517"/>
    </source>
</evidence>
<dbReference type="EMBL" id="FNYW01000042">
    <property type="protein sequence ID" value="SEI98332.1"/>
    <property type="molecule type" value="Genomic_DNA"/>
</dbReference>
<keyword evidence="4 9" id="KW-0540">Nuclease</keyword>
<feature type="binding site" evidence="9">
    <location>
        <position position="126"/>
    </location>
    <ligand>
        <name>Zn(2+)</name>
        <dbReference type="ChEBI" id="CHEBI:29105"/>
        <note>catalytic</note>
    </ligand>
</feature>
<keyword evidence="2 9" id="KW-0690">Ribosome biogenesis</keyword>
<dbReference type="NCBIfam" id="TIGR00043">
    <property type="entry name" value="rRNA maturation RNase YbeY"/>
    <property type="match status" value="1"/>
</dbReference>
<evidence type="ECO:0000256" key="4">
    <source>
        <dbReference type="ARBA" id="ARBA00022722"/>
    </source>
</evidence>
<dbReference type="RefSeq" id="WP_091636273.1">
    <property type="nucleotide sequence ID" value="NZ_FNYW01000042.1"/>
</dbReference>
<accession>A0A1H6VDG8</accession>
<dbReference type="Proteomes" id="UP000198564">
    <property type="component" value="Unassembled WGS sequence"/>
</dbReference>
<dbReference type="Pfam" id="PF02130">
    <property type="entry name" value="YbeY"/>
    <property type="match status" value="1"/>
</dbReference>
<dbReference type="GO" id="GO:0008270">
    <property type="term" value="F:zinc ion binding"/>
    <property type="evidence" value="ECO:0007669"/>
    <property type="project" value="UniProtKB-UniRule"/>
</dbReference>
<comment type="cofactor">
    <cofactor evidence="9">
        <name>Zn(2+)</name>
        <dbReference type="ChEBI" id="CHEBI:29105"/>
    </cofactor>
    <text evidence="9">Binds 1 zinc ion.</text>
</comment>
<evidence type="ECO:0000313" key="10">
    <source>
        <dbReference type="EMBL" id="SEI98332.1"/>
    </source>
</evidence>
<keyword evidence="6 9" id="KW-0255">Endonuclease</keyword>
<dbReference type="SUPFAM" id="SSF55486">
    <property type="entry name" value="Metalloproteases ('zincins'), catalytic domain"/>
    <property type="match status" value="1"/>
</dbReference>
<reference evidence="11" key="1">
    <citation type="submission" date="2016-10" db="EMBL/GenBank/DDBJ databases">
        <authorList>
            <person name="Varghese N."/>
            <person name="Submissions S."/>
        </authorList>
    </citation>
    <scope>NUCLEOTIDE SEQUENCE [LARGE SCALE GENOMIC DNA]</scope>
    <source>
        <strain evidence="11">DSM 25751</strain>
    </source>
</reference>
<evidence type="ECO:0000256" key="1">
    <source>
        <dbReference type="ARBA" id="ARBA00010875"/>
    </source>
</evidence>
<dbReference type="EC" id="3.1.-.-" evidence="9"/>
<dbReference type="AlphaFoldDB" id="A0A1H6VDG8"/>
<dbReference type="InterPro" id="IPR002036">
    <property type="entry name" value="YbeY"/>
</dbReference>
<dbReference type="GO" id="GO:0005737">
    <property type="term" value="C:cytoplasm"/>
    <property type="evidence" value="ECO:0007669"/>
    <property type="project" value="UniProtKB-SubCell"/>
</dbReference>
<dbReference type="Gene3D" id="3.40.390.30">
    <property type="entry name" value="Metalloproteases ('zincins'), catalytic domain"/>
    <property type="match status" value="1"/>
</dbReference>
<keyword evidence="11" id="KW-1185">Reference proteome</keyword>
<comment type="subcellular location">
    <subcellularLocation>
        <location evidence="9">Cytoplasm</location>
    </subcellularLocation>
</comment>
<proteinExistence type="inferred from homology"/>
<dbReference type="GO" id="GO:0006364">
    <property type="term" value="P:rRNA processing"/>
    <property type="evidence" value="ECO:0007669"/>
    <property type="project" value="UniProtKB-UniRule"/>
</dbReference>
<dbReference type="OrthoDB" id="9807740at2"/>
<evidence type="ECO:0000313" key="11">
    <source>
        <dbReference type="Proteomes" id="UP000198564"/>
    </source>
</evidence>
<evidence type="ECO:0000256" key="8">
    <source>
        <dbReference type="ARBA" id="ARBA00022833"/>
    </source>
</evidence>
<dbReference type="PANTHER" id="PTHR46986:SF1">
    <property type="entry name" value="ENDORIBONUCLEASE YBEY, CHLOROPLASTIC"/>
    <property type="match status" value="1"/>
</dbReference>
<evidence type="ECO:0000256" key="5">
    <source>
        <dbReference type="ARBA" id="ARBA00022723"/>
    </source>
</evidence>
<dbReference type="InterPro" id="IPR023091">
    <property type="entry name" value="MetalPrtase_cat_dom_sf_prd"/>
</dbReference>
<evidence type="ECO:0000256" key="7">
    <source>
        <dbReference type="ARBA" id="ARBA00022801"/>
    </source>
</evidence>
<evidence type="ECO:0000256" key="3">
    <source>
        <dbReference type="ARBA" id="ARBA00022552"/>
    </source>
</evidence>
<evidence type="ECO:0000256" key="6">
    <source>
        <dbReference type="ARBA" id="ARBA00022759"/>
    </source>
</evidence>